<evidence type="ECO:0000313" key="3">
    <source>
        <dbReference type="Proteomes" id="UP000620124"/>
    </source>
</evidence>
<feature type="transmembrane region" description="Helical" evidence="1">
    <location>
        <begin position="146"/>
        <end position="167"/>
    </location>
</feature>
<name>A0A8H6XQ43_9AGAR</name>
<accession>A0A8H6XQ43</accession>
<dbReference type="OrthoDB" id="2970724at2759"/>
<dbReference type="AlphaFoldDB" id="A0A8H6XQ43"/>
<keyword evidence="3" id="KW-1185">Reference proteome</keyword>
<evidence type="ECO:0000313" key="2">
    <source>
        <dbReference type="EMBL" id="KAF7344699.1"/>
    </source>
</evidence>
<dbReference type="EMBL" id="JACAZI010000014">
    <property type="protein sequence ID" value="KAF7344699.1"/>
    <property type="molecule type" value="Genomic_DNA"/>
</dbReference>
<comment type="caution">
    <text evidence="2">The sequence shown here is derived from an EMBL/GenBank/DDBJ whole genome shotgun (WGS) entry which is preliminary data.</text>
</comment>
<keyword evidence="1" id="KW-0472">Membrane</keyword>
<feature type="transmembrane region" description="Helical" evidence="1">
    <location>
        <begin position="504"/>
        <end position="530"/>
    </location>
</feature>
<proteinExistence type="predicted"/>
<keyword evidence="1" id="KW-1133">Transmembrane helix</keyword>
<sequence>MTAAGAWSYLTDSGMSSNGEKEPVLLEPSFSTNIDWSLFILFASAVVSVLWGIALAIFAAGLVPIAWTISSAASAYDGLTNVVVTAVSSLSTTQLTYTIKLAVEAYASSILFEGFTLDQWKFLRALSESSVWPPFKFPWRKQTKSAMVWLALLGSLAAHSTSIAAILQPENFDVILHYDDWNPCGIPASNLSFNLPILSEAQTQLEQAALTAGLELGTIYDQVSGNSTTSIVGRSFVKDNFGYGALGGLTNALQEVPGVELDVHCGNETSSPDLESLWAAVRIPLPTVNLTNKTVSFITDLQSNSSLQIVTSTAGGKPISPVTLTDAVPFVFFSAVLANGDGAMLTIDANGSAFGCIWNAIPRLVHVQVIGFNAAALRLETQTSGNTTLYPAAIGSALLGTLRGMATGITLGGSLILRANYSLVNTPHFTWNGQYQAPSADATIGVLLGDGAKAGLTAYSNYFTSHVFASLVNDTIDEAATKTGVSICSSNNRSLHKHWRFGNLHWLGTLAIIQNCAIGAAALWVVFLLARPGKNRPIRVKGVEPLEVSDAFRLGVGASPIIRETNVRTEQLLRVRSSGVEVKLSKRQV</sequence>
<reference evidence="2" key="1">
    <citation type="submission" date="2020-05" db="EMBL/GenBank/DDBJ databases">
        <title>Mycena genomes resolve the evolution of fungal bioluminescence.</title>
        <authorList>
            <person name="Tsai I.J."/>
        </authorList>
    </citation>
    <scope>NUCLEOTIDE SEQUENCE</scope>
    <source>
        <strain evidence="2">CCC161011</strain>
    </source>
</reference>
<dbReference type="Proteomes" id="UP000620124">
    <property type="component" value="Unassembled WGS sequence"/>
</dbReference>
<organism evidence="2 3">
    <name type="scientific">Mycena venus</name>
    <dbReference type="NCBI Taxonomy" id="2733690"/>
    <lineage>
        <taxon>Eukaryota</taxon>
        <taxon>Fungi</taxon>
        <taxon>Dikarya</taxon>
        <taxon>Basidiomycota</taxon>
        <taxon>Agaricomycotina</taxon>
        <taxon>Agaricomycetes</taxon>
        <taxon>Agaricomycetidae</taxon>
        <taxon>Agaricales</taxon>
        <taxon>Marasmiineae</taxon>
        <taxon>Mycenaceae</taxon>
        <taxon>Mycena</taxon>
    </lineage>
</organism>
<protein>
    <submittedName>
        <fullName evidence="2">Uncharacterized protein</fullName>
    </submittedName>
</protein>
<keyword evidence="1" id="KW-0812">Transmembrane</keyword>
<gene>
    <name evidence="2" type="ORF">MVEN_01630300</name>
</gene>
<evidence type="ECO:0000256" key="1">
    <source>
        <dbReference type="SAM" id="Phobius"/>
    </source>
</evidence>
<feature type="transmembrane region" description="Helical" evidence="1">
    <location>
        <begin position="36"/>
        <end position="63"/>
    </location>
</feature>